<organism evidence="3 4">
    <name type="scientific">Xylaria flabelliformis</name>
    <dbReference type="NCBI Taxonomy" id="2512241"/>
    <lineage>
        <taxon>Eukaryota</taxon>
        <taxon>Fungi</taxon>
        <taxon>Dikarya</taxon>
        <taxon>Ascomycota</taxon>
        <taxon>Pezizomycotina</taxon>
        <taxon>Sordariomycetes</taxon>
        <taxon>Xylariomycetidae</taxon>
        <taxon>Xylariales</taxon>
        <taxon>Xylariaceae</taxon>
        <taxon>Xylaria</taxon>
    </lineage>
</organism>
<feature type="transmembrane region" description="Helical" evidence="2">
    <location>
        <begin position="169"/>
        <end position="194"/>
    </location>
</feature>
<keyword evidence="2" id="KW-1133">Transmembrane helix</keyword>
<name>A0A553HT39_9PEZI</name>
<proteinExistence type="predicted"/>
<comment type="caution">
    <text evidence="3">The sequence shown here is derived from an EMBL/GenBank/DDBJ whole genome shotgun (WGS) entry which is preliminary data.</text>
</comment>
<keyword evidence="4" id="KW-1185">Reference proteome</keyword>
<evidence type="ECO:0000256" key="1">
    <source>
        <dbReference type="SAM" id="MobiDB-lite"/>
    </source>
</evidence>
<feature type="region of interest" description="Disordered" evidence="1">
    <location>
        <begin position="89"/>
        <end position="108"/>
    </location>
</feature>
<dbReference type="Proteomes" id="UP000319160">
    <property type="component" value="Unassembled WGS sequence"/>
</dbReference>
<sequence length="885" mass="96899">MDELTQEYNALLWPIKPSQSCLSNLDLESSSLKDPATGMDSPVDNTTTSAYGRDYAMINKSHGFKNPPTVSHPSVDVPAIDISVDQNHERLDPDMSNTNIPSPIEENETTGVIRPSTSLDVPVKTPATPGPSSTITQIPNTPTVNEGLDQTSAESVPAAPLRVRESLGLLGLATLAAGHMGIFVVFAFLAYLWFGFGSAPEAANATKVWRQIALSNRTTQAITLASLAIRVLVTLQATACTSIIAALILEKRGARKSYLPWFSAMRGINDGPWRLVQMLLTSRSLAITWYPEFWLALLMIVVTSALQFSSTILLSDLHEFAIIGNYNQTKVPSLMSYDSKTFAIYLTALQYQFRKPVFSTFGEVASTFNSSPNSHGLSDTGLLQRGFLPFSDSQTRTSTRQYNGNTMVMSSRVACMRPNISGSYQYYTDHGNYKGNGLLEGNIQYSSSFREAQINSIPICTADECEEEAFSCSIPSSTFGDWQGAACRLHRFGMGPQSLSLQPKWSASELPWAAESTAFLLTSNNLRDRDWSQVSGNESLPNGQPYREWQSYKILPGRYLNITLCFVGVSFDRKSTSMNSSGNLREPVVNGSVISTEYSTNDVQKLFGVDGSRRNVAERGILDMRIVGEAQDGPATSGAYQTISVIDASNITIAKFTSAVMELVLYAQALQVISSNGTLAFCSYCSIISEGLFDSRLADVLNDILTQSGQAANTLVTYLTVMASSIYYDYLGALATSQEAGTSFTIETLVPGQCSAYGCRGFIAVATLLAVHVLYVGTMAILYIRRVRYSRYGNLWHTTSQLVSGESKETWDESNNTSDAVVIKTFRKERKDDFFKLAQLGGDGQIGFVRENMPETQDPAGAADHNQRNRLLWLKGKLLRNGSKI</sequence>
<accession>A0A553HT39</accession>
<evidence type="ECO:0000256" key="2">
    <source>
        <dbReference type="SAM" id="Phobius"/>
    </source>
</evidence>
<feature type="transmembrane region" description="Helical" evidence="2">
    <location>
        <begin position="761"/>
        <end position="784"/>
    </location>
</feature>
<feature type="transmembrane region" description="Helical" evidence="2">
    <location>
        <begin position="293"/>
        <end position="314"/>
    </location>
</feature>
<gene>
    <name evidence="3" type="ORF">FHL15_007907</name>
</gene>
<dbReference type="OrthoDB" id="5428040at2759"/>
<reference evidence="4" key="1">
    <citation type="submission" date="2019-06" db="EMBL/GenBank/DDBJ databases">
        <title>Draft genome sequence of the griseofulvin-producing fungus Xylaria cubensis strain G536.</title>
        <authorList>
            <person name="Mead M.E."/>
            <person name="Raja H.A."/>
            <person name="Steenwyk J.L."/>
            <person name="Knowles S.L."/>
            <person name="Oberlies N.H."/>
            <person name="Rokas A."/>
        </authorList>
    </citation>
    <scope>NUCLEOTIDE SEQUENCE [LARGE SCALE GENOMIC DNA]</scope>
    <source>
        <strain evidence="4">G536</strain>
    </source>
</reference>
<evidence type="ECO:0000313" key="3">
    <source>
        <dbReference type="EMBL" id="TRX91119.1"/>
    </source>
</evidence>
<keyword evidence="2" id="KW-0472">Membrane</keyword>
<feature type="transmembrane region" description="Helical" evidence="2">
    <location>
        <begin position="227"/>
        <end position="249"/>
    </location>
</feature>
<feature type="compositionally biased region" description="Polar residues" evidence="1">
    <location>
        <begin position="130"/>
        <end position="142"/>
    </location>
</feature>
<dbReference type="AlphaFoldDB" id="A0A553HT39"/>
<protein>
    <submittedName>
        <fullName evidence="3">Uncharacterized protein</fullName>
    </submittedName>
</protein>
<dbReference type="EMBL" id="VFLP01000048">
    <property type="protein sequence ID" value="TRX91119.1"/>
    <property type="molecule type" value="Genomic_DNA"/>
</dbReference>
<keyword evidence="2" id="KW-0812">Transmembrane</keyword>
<feature type="region of interest" description="Disordered" evidence="1">
    <location>
        <begin position="116"/>
        <end position="142"/>
    </location>
</feature>
<evidence type="ECO:0000313" key="4">
    <source>
        <dbReference type="Proteomes" id="UP000319160"/>
    </source>
</evidence>